<evidence type="ECO:0000313" key="2">
    <source>
        <dbReference type="EMBL" id="PWU67031.1"/>
    </source>
</evidence>
<dbReference type="Proteomes" id="UP000245624">
    <property type="component" value="Unassembled WGS sequence"/>
</dbReference>
<reference evidence="2 3" key="1">
    <citation type="submission" date="2018-05" db="EMBL/GenBank/DDBJ databases">
        <title>Genomic analysis of Gracilibacillus dipsosauri DD1 reveals novel features of a salt-tolerant amylase.</title>
        <authorList>
            <person name="Deutch C.E."/>
            <person name="Yang S."/>
        </authorList>
    </citation>
    <scope>NUCLEOTIDE SEQUENCE [LARGE SCALE GENOMIC DNA]</scope>
    <source>
        <strain evidence="2 3">DD1</strain>
    </source>
</reference>
<feature type="transmembrane region" description="Helical" evidence="1">
    <location>
        <begin position="32"/>
        <end position="52"/>
    </location>
</feature>
<sequence>MKINSTTDVLIPILFFAIVIAVFAWKTQSITLFAIAIVSIAIVLFGEALQAYQSKNMLLFSQQLLRGLGLITLLVIFL</sequence>
<accession>A0A317KU09</accession>
<keyword evidence="1" id="KW-0472">Membrane</keyword>
<name>A0A317KU09_9BACI</name>
<keyword evidence="3" id="KW-1185">Reference proteome</keyword>
<feature type="transmembrane region" description="Helical" evidence="1">
    <location>
        <begin position="6"/>
        <end position="25"/>
    </location>
</feature>
<protein>
    <submittedName>
        <fullName evidence="2">Uncharacterized protein</fullName>
    </submittedName>
</protein>
<dbReference type="AlphaFoldDB" id="A0A317KU09"/>
<keyword evidence="1" id="KW-0812">Transmembrane</keyword>
<evidence type="ECO:0000256" key="1">
    <source>
        <dbReference type="SAM" id="Phobius"/>
    </source>
</evidence>
<comment type="caution">
    <text evidence="2">The sequence shown here is derived from an EMBL/GenBank/DDBJ whole genome shotgun (WGS) entry which is preliminary data.</text>
</comment>
<evidence type="ECO:0000313" key="3">
    <source>
        <dbReference type="Proteomes" id="UP000245624"/>
    </source>
</evidence>
<keyword evidence="1" id="KW-1133">Transmembrane helix</keyword>
<proteinExistence type="predicted"/>
<organism evidence="2 3">
    <name type="scientific">Gracilibacillus dipsosauri</name>
    <dbReference type="NCBI Taxonomy" id="178340"/>
    <lineage>
        <taxon>Bacteria</taxon>
        <taxon>Bacillati</taxon>
        <taxon>Bacillota</taxon>
        <taxon>Bacilli</taxon>
        <taxon>Bacillales</taxon>
        <taxon>Bacillaceae</taxon>
        <taxon>Gracilibacillus</taxon>
    </lineage>
</organism>
<gene>
    <name evidence="2" type="ORF">DLJ74_17570</name>
</gene>
<dbReference type="EMBL" id="QGTD01000019">
    <property type="protein sequence ID" value="PWU67031.1"/>
    <property type="molecule type" value="Genomic_DNA"/>
</dbReference>